<dbReference type="PANTHER" id="PTHR34387:SF1">
    <property type="entry name" value="PERIPLASMIC IMMUNOGENIC PROTEIN"/>
    <property type="match status" value="1"/>
</dbReference>
<dbReference type="InterPro" id="IPR007497">
    <property type="entry name" value="SIMPL/DUF541"/>
</dbReference>
<dbReference type="EMBL" id="PFER01000038">
    <property type="protein sequence ID" value="PJE73442.1"/>
    <property type="molecule type" value="Genomic_DNA"/>
</dbReference>
<dbReference type="GO" id="GO:0006974">
    <property type="term" value="P:DNA damage response"/>
    <property type="evidence" value="ECO:0007669"/>
    <property type="project" value="TreeGrafter"/>
</dbReference>
<dbReference type="Pfam" id="PF04402">
    <property type="entry name" value="SIMPL"/>
    <property type="match status" value="1"/>
</dbReference>
<dbReference type="InterPro" id="IPR052022">
    <property type="entry name" value="26kDa_periplasmic_antigen"/>
</dbReference>
<sequence length="263" mass="28417">MSEKMKRHLGFLGMAMMVASIVAILSISGSYSKSVDLYSARSFSVQGEGKVISVPDVAQFSFSVITQGGVNTAEIQKENTEKTNEAIDFLKSLNISEKDIKTLRFDLNPRYESIRCYGGYDMMGKPCPLSPEIIGYTITQTVSVKIRDFANISKALAGVVENGANNVTSLSFTIDDPDALKAQAREQAIAKAQAKAEAIAKAGGFKIGKLISIYEDYYTPFYSQVKSIGVMDGMGGGESAPMPSIEPGSQEVIVNVNISYQIK</sequence>
<gene>
    <name evidence="1" type="ORF">COV02_02595</name>
</gene>
<accession>A0A2M8L9Z4</accession>
<dbReference type="Gene3D" id="3.30.70.2970">
    <property type="entry name" value="Protein of unknown function (DUF541), domain 2"/>
    <property type="match status" value="1"/>
</dbReference>
<name>A0A2M8L9Z4_9BACT</name>
<evidence type="ECO:0000313" key="2">
    <source>
        <dbReference type="Proteomes" id="UP000230959"/>
    </source>
</evidence>
<organism evidence="1 2">
    <name type="scientific">Candidatus Terrybacteria bacterium CG10_big_fil_rev_8_21_14_0_10_41_10</name>
    <dbReference type="NCBI Taxonomy" id="1975026"/>
    <lineage>
        <taxon>Bacteria</taxon>
        <taxon>Candidatus Terryibacteriota</taxon>
    </lineage>
</organism>
<evidence type="ECO:0000313" key="1">
    <source>
        <dbReference type="EMBL" id="PJE73442.1"/>
    </source>
</evidence>
<dbReference type="Proteomes" id="UP000230959">
    <property type="component" value="Unassembled WGS sequence"/>
</dbReference>
<dbReference type="AlphaFoldDB" id="A0A2M8L9Z4"/>
<dbReference type="Gene3D" id="3.30.110.170">
    <property type="entry name" value="Protein of unknown function (DUF541), domain 1"/>
    <property type="match status" value="1"/>
</dbReference>
<protein>
    <recommendedName>
        <fullName evidence="3">SIMPL domain-containing protein</fullName>
    </recommendedName>
</protein>
<dbReference type="PANTHER" id="PTHR34387">
    <property type="entry name" value="SLR1258 PROTEIN"/>
    <property type="match status" value="1"/>
</dbReference>
<proteinExistence type="predicted"/>
<reference evidence="2" key="1">
    <citation type="submission" date="2017-09" db="EMBL/GenBank/DDBJ databases">
        <title>Depth-based differentiation of microbial function through sediment-hosted aquifers and enrichment of novel symbionts in the deep terrestrial subsurface.</title>
        <authorList>
            <person name="Probst A.J."/>
            <person name="Ladd B."/>
            <person name="Jarett J.K."/>
            <person name="Geller-Mcgrath D.E."/>
            <person name="Sieber C.M.K."/>
            <person name="Emerson J.B."/>
            <person name="Anantharaman K."/>
            <person name="Thomas B.C."/>
            <person name="Malmstrom R."/>
            <person name="Stieglmeier M."/>
            <person name="Klingl A."/>
            <person name="Woyke T."/>
            <person name="Ryan C.M."/>
            <person name="Banfield J.F."/>
        </authorList>
    </citation>
    <scope>NUCLEOTIDE SEQUENCE [LARGE SCALE GENOMIC DNA]</scope>
</reference>
<evidence type="ECO:0008006" key="3">
    <source>
        <dbReference type="Google" id="ProtNLM"/>
    </source>
</evidence>
<comment type="caution">
    <text evidence="1">The sequence shown here is derived from an EMBL/GenBank/DDBJ whole genome shotgun (WGS) entry which is preliminary data.</text>
</comment>